<keyword evidence="1" id="KW-1133">Transmembrane helix</keyword>
<name>A0ABQ5VWT9_9RHOB</name>
<accession>A0ABQ5VWT9</accession>
<keyword evidence="3" id="KW-1185">Reference proteome</keyword>
<comment type="caution">
    <text evidence="2">The sequence shown here is derived from an EMBL/GenBank/DDBJ whole genome shotgun (WGS) entry which is preliminary data.</text>
</comment>
<keyword evidence="1" id="KW-0472">Membrane</keyword>
<sequence>MITRLKKIASGGVAAILMAVVTLIVSLVALLVFPLNLLFKRKSKRRPQDDK</sequence>
<dbReference type="Proteomes" id="UP001156694">
    <property type="component" value="Unassembled WGS sequence"/>
</dbReference>
<evidence type="ECO:0000256" key="1">
    <source>
        <dbReference type="SAM" id="Phobius"/>
    </source>
</evidence>
<dbReference type="EMBL" id="BSNN01000004">
    <property type="protein sequence ID" value="GLQ35733.1"/>
    <property type="molecule type" value="Genomic_DNA"/>
</dbReference>
<reference evidence="3" key="1">
    <citation type="journal article" date="2019" name="Int. J. Syst. Evol. Microbiol.">
        <title>The Global Catalogue of Microorganisms (GCM) 10K type strain sequencing project: providing services to taxonomists for standard genome sequencing and annotation.</title>
        <authorList>
            <consortium name="The Broad Institute Genomics Platform"/>
            <consortium name="The Broad Institute Genome Sequencing Center for Infectious Disease"/>
            <person name="Wu L."/>
            <person name="Ma J."/>
        </authorList>
    </citation>
    <scope>NUCLEOTIDE SEQUENCE [LARGE SCALE GENOMIC DNA]</scope>
    <source>
        <strain evidence="3">NBRC 110140</strain>
    </source>
</reference>
<feature type="transmembrane region" description="Helical" evidence="1">
    <location>
        <begin position="12"/>
        <end position="39"/>
    </location>
</feature>
<proteinExistence type="predicted"/>
<evidence type="ECO:0000313" key="3">
    <source>
        <dbReference type="Proteomes" id="UP001156694"/>
    </source>
</evidence>
<keyword evidence="1" id="KW-0812">Transmembrane</keyword>
<protein>
    <submittedName>
        <fullName evidence="2">Uncharacterized protein</fullName>
    </submittedName>
</protein>
<organism evidence="2 3">
    <name type="scientific">Amylibacter marinus</name>
    <dbReference type="NCBI Taxonomy" id="1475483"/>
    <lineage>
        <taxon>Bacteria</taxon>
        <taxon>Pseudomonadati</taxon>
        <taxon>Pseudomonadota</taxon>
        <taxon>Alphaproteobacteria</taxon>
        <taxon>Rhodobacterales</taxon>
        <taxon>Paracoccaceae</taxon>
        <taxon>Amylibacter</taxon>
    </lineage>
</organism>
<dbReference type="RefSeq" id="WP_284378552.1">
    <property type="nucleotide sequence ID" value="NZ_BSNN01000004.1"/>
</dbReference>
<gene>
    <name evidence="2" type="ORF">GCM10007939_20160</name>
</gene>
<evidence type="ECO:0000313" key="2">
    <source>
        <dbReference type="EMBL" id="GLQ35733.1"/>
    </source>
</evidence>